<dbReference type="GO" id="GO:0030125">
    <property type="term" value="C:clathrin vesicle coat"/>
    <property type="evidence" value="ECO:0007669"/>
    <property type="project" value="TreeGrafter"/>
</dbReference>
<sequence>MNVSGLRRNLKNIAHNYTDAQIKVREATSNDPWGPSSTLMSEVADLTYNVVAFTEIMQMIWKRLNDHGRNWRHVYKALVLLEYLIKTGSEKVTDQCKDHIFIIETLKDFQYVEENKDQGMNVREKAKALATLLKDDERLRNERVRALKAKERFAQSVSGIGSDSDISSPTSPSYHDTYVTSNSRPNERNAYGVKEGPSGLEPQLEAARPQTVGEEELQLQLALAMSKEEAEQEEQKKRSDDVRLQMAITQSEEDFREEENPDQEEDMSAMNDLLDVNFNPHSGANGGGVRSASTPPTSSGLDPWGMPSASNNTASPHHTQTKNLPGAEFPPPPVPPFPSHSSALTHANKNTDYASLNTVGFVPPYQKPASASSNPFCDEVNAFPSFTPQSASADTLPSVSSNHNVSAISLPRPASLFISSPSEESRHHRVGASSRYSLTPLSSAALLSSLQAYSSSTSPVASSSSAIIGTTSSTFLSDSHSYSTSSATAFTLTSSPTAFLSPLHSSPSSNTATSTTIALTTENTRHSCPVPSSFNPWHSVQVNTTTGTTSVPLSSSVKTDPWGMALPNGGSETPKQSDPWGSPVSGPPSRVTSPPTTDPWAPARSPEPPMAGICGNDPWAVLSGGAPSKSVTPPATGNDPWEPVASKAARDPFAPLSPTNNGDVDEFSALSIRDKPSNSNGSPDIFECSGLTGSLSELSDVPPQKSKSPAAFLGENSNLVNLDNLVSAKQLPASLGTTSMTSMHSSNSSFTNNLNNNHNNNNNNNNNNPFATPGLAPSSFTGVNPFSSPSPPNPFQAPKPSMNQLRTTGIGAVGVSGLPPSGVGGHPAGPPATGADPGPWGPAQPSNIGFGVAPNTTIQDENQFFL</sequence>
<keyword evidence="4" id="KW-0597">Phosphoprotein</keyword>
<feature type="region of interest" description="Disordered" evidence="7">
    <location>
        <begin position="545"/>
        <end position="645"/>
    </location>
</feature>
<feature type="compositionally biased region" description="Low complexity" evidence="7">
    <location>
        <begin position="158"/>
        <end position="173"/>
    </location>
</feature>
<dbReference type="Proteomes" id="UP001292094">
    <property type="component" value="Unassembled WGS sequence"/>
</dbReference>
<dbReference type="PANTHER" id="PTHR12276">
    <property type="entry name" value="EPSIN/ENT-RELATED"/>
    <property type="match status" value="1"/>
</dbReference>
<dbReference type="PROSITE" id="PS50330">
    <property type="entry name" value="UIM"/>
    <property type="match status" value="2"/>
</dbReference>
<dbReference type="GO" id="GO:0005543">
    <property type="term" value="F:phospholipid binding"/>
    <property type="evidence" value="ECO:0007669"/>
    <property type="project" value="TreeGrafter"/>
</dbReference>
<keyword evidence="6" id="KW-0446">Lipid-binding</keyword>
<evidence type="ECO:0000256" key="2">
    <source>
        <dbReference type="ARBA" id="ARBA00010130"/>
    </source>
</evidence>
<feature type="region of interest" description="Disordered" evidence="7">
    <location>
        <begin position="816"/>
        <end position="849"/>
    </location>
</feature>
<evidence type="ECO:0000256" key="4">
    <source>
        <dbReference type="ARBA" id="ARBA00022553"/>
    </source>
</evidence>
<dbReference type="FunFam" id="1.25.40.90:FF:000002">
    <property type="entry name" value="epsin-2 isoform X1"/>
    <property type="match status" value="1"/>
</dbReference>
<feature type="compositionally biased region" description="Basic and acidic residues" evidence="7">
    <location>
        <begin position="226"/>
        <end position="243"/>
    </location>
</feature>
<dbReference type="InterPro" id="IPR008942">
    <property type="entry name" value="ENTH_VHS"/>
</dbReference>
<gene>
    <name evidence="9" type="ORF">Pmani_026071</name>
</gene>
<dbReference type="InterPro" id="IPR003903">
    <property type="entry name" value="UIM_dom"/>
</dbReference>
<organism evidence="9 10">
    <name type="scientific">Petrolisthes manimaculis</name>
    <dbReference type="NCBI Taxonomy" id="1843537"/>
    <lineage>
        <taxon>Eukaryota</taxon>
        <taxon>Metazoa</taxon>
        <taxon>Ecdysozoa</taxon>
        <taxon>Arthropoda</taxon>
        <taxon>Crustacea</taxon>
        <taxon>Multicrustacea</taxon>
        <taxon>Malacostraca</taxon>
        <taxon>Eumalacostraca</taxon>
        <taxon>Eucarida</taxon>
        <taxon>Decapoda</taxon>
        <taxon>Pleocyemata</taxon>
        <taxon>Anomura</taxon>
        <taxon>Galatheoidea</taxon>
        <taxon>Porcellanidae</taxon>
        <taxon>Petrolisthes</taxon>
    </lineage>
</organism>
<feature type="compositionally biased region" description="Pro residues" evidence="7">
    <location>
        <begin position="328"/>
        <end position="338"/>
    </location>
</feature>
<dbReference type="CDD" id="cd16990">
    <property type="entry name" value="ENTH_Epsin"/>
    <property type="match status" value="1"/>
</dbReference>
<dbReference type="SUPFAM" id="SSF48464">
    <property type="entry name" value="ENTH/VHS domain"/>
    <property type="match status" value="1"/>
</dbReference>
<keyword evidence="10" id="KW-1185">Reference proteome</keyword>
<dbReference type="GO" id="GO:0006897">
    <property type="term" value="P:endocytosis"/>
    <property type="evidence" value="ECO:0007669"/>
    <property type="project" value="TreeGrafter"/>
</dbReference>
<evidence type="ECO:0000256" key="6">
    <source>
        <dbReference type="ARBA" id="ARBA00023121"/>
    </source>
</evidence>
<dbReference type="SMART" id="SM00273">
    <property type="entry name" value="ENTH"/>
    <property type="match status" value="1"/>
</dbReference>
<comment type="caution">
    <text evidence="9">The sequence shown here is derived from an EMBL/GenBank/DDBJ whole genome shotgun (WGS) entry which is preliminary data.</text>
</comment>
<dbReference type="GO" id="GO:0005768">
    <property type="term" value="C:endosome"/>
    <property type="evidence" value="ECO:0007669"/>
    <property type="project" value="TreeGrafter"/>
</dbReference>
<evidence type="ECO:0000256" key="7">
    <source>
        <dbReference type="SAM" id="MobiDB-lite"/>
    </source>
</evidence>
<evidence type="ECO:0000256" key="1">
    <source>
        <dbReference type="ARBA" id="ARBA00004496"/>
    </source>
</evidence>
<evidence type="ECO:0000256" key="3">
    <source>
        <dbReference type="ARBA" id="ARBA00022490"/>
    </source>
</evidence>
<feature type="domain" description="ENTH" evidence="8">
    <location>
        <begin position="12"/>
        <end position="143"/>
    </location>
</feature>
<evidence type="ECO:0000256" key="5">
    <source>
        <dbReference type="ARBA" id="ARBA00022737"/>
    </source>
</evidence>
<comment type="similarity">
    <text evidence="2">Belongs to the epsin family.</text>
</comment>
<feature type="compositionally biased region" description="Polar residues" evidence="7">
    <location>
        <begin position="291"/>
        <end position="300"/>
    </location>
</feature>
<feature type="compositionally biased region" description="Polar residues" evidence="7">
    <location>
        <begin position="308"/>
        <end position="323"/>
    </location>
</feature>
<keyword evidence="3" id="KW-0963">Cytoplasm</keyword>
<dbReference type="EMBL" id="JAWZYT010002824">
    <property type="protein sequence ID" value="KAK4301803.1"/>
    <property type="molecule type" value="Genomic_DNA"/>
</dbReference>
<evidence type="ECO:0000259" key="8">
    <source>
        <dbReference type="PROSITE" id="PS50942"/>
    </source>
</evidence>
<dbReference type="Gene3D" id="1.25.40.90">
    <property type="match status" value="1"/>
</dbReference>
<comment type="subcellular location">
    <subcellularLocation>
        <location evidence="1">Cytoplasm</location>
    </subcellularLocation>
</comment>
<dbReference type="Pfam" id="PF01417">
    <property type="entry name" value="ENTH"/>
    <property type="match status" value="1"/>
</dbReference>
<name>A0AAE1TX04_9EUCA</name>
<dbReference type="SMART" id="SM00726">
    <property type="entry name" value="UIM"/>
    <property type="match status" value="2"/>
</dbReference>
<feature type="region of interest" description="Disordered" evidence="7">
    <location>
        <begin position="274"/>
        <end position="345"/>
    </location>
</feature>
<feature type="compositionally biased region" description="Low complexity" evidence="7">
    <location>
        <begin position="831"/>
        <end position="843"/>
    </location>
</feature>
<feature type="compositionally biased region" description="Pro residues" evidence="7">
    <location>
        <begin position="788"/>
        <end position="797"/>
    </location>
</feature>
<dbReference type="GO" id="GO:0030276">
    <property type="term" value="F:clathrin binding"/>
    <property type="evidence" value="ECO:0007669"/>
    <property type="project" value="TreeGrafter"/>
</dbReference>
<keyword evidence="5" id="KW-0677">Repeat</keyword>
<feature type="compositionally biased region" description="Polar residues" evidence="7">
    <location>
        <begin position="545"/>
        <end position="558"/>
    </location>
</feature>
<dbReference type="AlphaFoldDB" id="A0AAE1TX04"/>
<dbReference type="GO" id="GO:0005886">
    <property type="term" value="C:plasma membrane"/>
    <property type="evidence" value="ECO:0007669"/>
    <property type="project" value="TreeGrafter"/>
</dbReference>
<reference evidence="9" key="1">
    <citation type="submission" date="2023-11" db="EMBL/GenBank/DDBJ databases">
        <title>Genome assemblies of two species of porcelain crab, Petrolisthes cinctipes and Petrolisthes manimaculis (Anomura: Porcellanidae).</title>
        <authorList>
            <person name="Angst P."/>
        </authorList>
    </citation>
    <scope>NUCLEOTIDE SEQUENCE</scope>
    <source>
        <strain evidence="9">PB745_02</strain>
        <tissue evidence="9">Gill</tissue>
    </source>
</reference>
<accession>A0AAE1TX04</accession>
<dbReference type="PANTHER" id="PTHR12276:SF115">
    <property type="entry name" value="FI19443P1"/>
    <property type="match status" value="1"/>
</dbReference>
<protein>
    <recommendedName>
        <fullName evidence="8">ENTH domain-containing protein</fullName>
    </recommendedName>
</protein>
<evidence type="ECO:0000313" key="10">
    <source>
        <dbReference type="Proteomes" id="UP001292094"/>
    </source>
</evidence>
<feature type="region of interest" description="Disordered" evidence="7">
    <location>
        <begin position="737"/>
        <end position="802"/>
    </location>
</feature>
<dbReference type="PROSITE" id="PS50942">
    <property type="entry name" value="ENTH"/>
    <property type="match status" value="1"/>
</dbReference>
<evidence type="ECO:0000313" key="9">
    <source>
        <dbReference type="EMBL" id="KAK4301803.1"/>
    </source>
</evidence>
<feature type="compositionally biased region" description="Low complexity" evidence="7">
    <location>
        <begin position="737"/>
        <end position="768"/>
    </location>
</feature>
<feature type="region of interest" description="Disordered" evidence="7">
    <location>
        <begin position="158"/>
        <end position="243"/>
    </location>
</feature>
<dbReference type="InterPro" id="IPR013809">
    <property type="entry name" value="ENTH"/>
</dbReference>
<proteinExistence type="inferred from homology"/>